<dbReference type="InterPro" id="IPR014813">
    <property type="entry name" value="Gnl3_N_dom"/>
</dbReference>
<dbReference type="SUPFAM" id="SSF52540">
    <property type="entry name" value="P-loop containing nucleoside triphosphate hydrolases"/>
    <property type="match status" value="1"/>
</dbReference>
<dbReference type="Proteomes" id="UP000549394">
    <property type="component" value="Unassembled WGS sequence"/>
</dbReference>
<organism evidence="8 9">
    <name type="scientific">Dimorphilus gyrociliatus</name>
    <dbReference type="NCBI Taxonomy" id="2664684"/>
    <lineage>
        <taxon>Eukaryota</taxon>
        <taxon>Metazoa</taxon>
        <taxon>Spiralia</taxon>
        <taxon>Lophotrochozoa</taxon>
        <taxon>Annelida</taxon>
        <taxon>Polychaeta</taxon>
        <taxon>Polychaeta incertae sedis</taxon>
        <taxon>Dinophilidae</taxon>
        <taxon>Dimorphilus</taxon>
    </lineage>
</organism>
<dbReference type="Gene3D" id="3.40.50.300">
    <property type="entry name" value="P-loop containing nucleotide triphosphate hydrolases"/>
    <property type="match status" value="1"/>
</dbReference>
<feature type="compositionally biased region" description="Basic and acidic residues" evidence="6">
    <location>
        <begin position="83"/>
        <end position="101"/>
    </location>
</feature>
<sequence>MTKGLKKKLSKRISCRKRYKIARKVREHNRKVKKEAKKSNKKKAKDPGIPNSLPFKDEILAEAEAHRKRVEEEKAKQKKQRQKQREQARNKNRPGLDDIMKDAEKKRKQFEMKEQMMEDDIDFEMKSSLSEQSFKQYSKELSKVIEASDVVIQVLDARDPIATRCKALEEAVVSSGRKKLVLLLNKIDLIPKNNLDNWLVYLRKQLPTVAFKASTQTQKSKLGHGKGHSTERSVCIGADILMKLLGNYCRKSDVKTAISVGIVGFPNTGKSSIINSLKRERACATGATPGVTKSLQEIVLDKHIKLIDSPGVVVKKSENDVLQNCVKVESISDPVPPVSAVMRRCPKQHLQILYGIPSFNDVDEFLNQLAIKQGKLKRGGKADLLAAGKVVINDWNQGRIRYYTEPPEVPTENSHLSSEIVQGMSAEFDIDALLEEEKTALDTIKASVGDNHVKVESFVKDESDDDENEMEEDGESVKIDVERMLKNKKKKEDRFEGNQLNKDRKKDYKKMIRQRKKANNVAENLSSKLESALGNMSRMDEDGDYEFDDHF</sequence>
<dbReference type="Pfam" id="PF01926">
    <property type="entry name" value="MMR_HSR1"/>
    <property type="match status" value="1"/>
</dbReference>
<dbReference type="EMBL" id="CAJFCJ010000017">
    <property type="protein sequence ID" value="CAD5122503.1"/>
    <property type="molecule type" value="Genomic_DNA"/>
</dbReference>
<feature type="compositionally biased region" description="Basic and acidic residues" evidence="6">
    <location>
        <begin position="55"/>
        <end position="75"/>
    </location>
</feature>
<dbReference type="PROSITE" id="PS51721">
    <property type="entry name" value="G_CP"/>
    <property type="match status" value="1"/>
</dbReference>
<comment type="subcellular location">
    <subcellularLocation>
        <location evidence="1">Nucleus</location>
    </subcellularLocation>
</comment>
<feature type="compositionally biased region" description="Acidic residues" evidence="6">
    <location>
        <begin position="541"/>
        <end position="551"/>
    </location>
</feature>
<dbReference type="Pfam" id="PF08701">
    <property type="entry name" value="GN3L_Grn1"/>
    <property type="match status" value="1"/>
</dbReference>
<evidence type="ECO:0000313" key="9">
    <source>
        <dbReference type="Proteomes" id="UP000549394"/>
    </source>
</evidence>
<reference evidence="8 9" key="1">
    <citation type="submission" date="2020-08" db="EMBL/GenBank/DDBJ databases">
        <authorList>
            <person name="Hejnol A."/>
        </authorList>
    </citation>
    <scope>NUCLEOTIDE SEQUENCE [LARGE SCALE GENOMIC DNA]</scope>
</reference>
<evidence type="ECO:0000259" key="7">
    <source>
        <dbReference type="PROSITE" id="PS51721"/>
    </source>
</evidence>
<keyword evidence="4" id="KW-0342">GTP-binding</keyword>
<comment type="caution">
    <text evidence="8">The sequence shown here is derived from an EMBL/GenBank/DDBJ whole genome shotgun (WGS) entry which is preliminary data.</text>
</comment>
<dbReference type="InterPro" id="IPR027417">
    <property type="entry name" value="P-loop_NTPase"/>
</dbReference>
<dbReference type="GO" id="GO:0005730">
    <property type="term" value="C:nucleolus"/>
    <property type="evidence" value="ECO:0007669"/>
    <property type="project" value="UniProtKB-ARBA"/>
</dbReference>
<evidence type="ECO:0000256" key="2">
    <source>
        <dbReference type="ARBA" id="ARBA00022741"/>
    </source>
</evidence>
<dbReference type="PRINTS" id="PR00326">
    <property type="entry name" value="GTP1OBG"/>
</dbReference>
<dbReference type="InterPro" id="IPR023179">
    <property type="entry name" value="GTP-bd_ortho_bundle_sf"/>
</dbReference>
<dbReference type="FunFam" id="3.40.50.300:FF:000493">
    <property type="entry name" value="Guanine nucleotide-binding protein-like 3-like protein"/>
    <property type="match status" value="1"/>
</dbReference>
<evidence type="ECO:0000256" key="6">
    <source>
        <dbReference type="SAM" id="MobiDB-lite"/>
    </source>
</evidence>
<feature type="region of interest" description="Disordered" evidence="6">
    <location>
        <begin position="1"/>
        <end position="101"/>
    </location>
</feature>
<feature type="domain" description="CP-type G" evidence="7">
    <location>
        <begin position="138"/>
        <end position="315"/>
    </location>
</feature>
<dbReference type="OrthoDB" id="444945at2759"/>
<keyword evidence="3" id="KW-0175">Coiled coil</keyword>
<dbReference type="InterPro" id="IPR006073">
    <property type="entry name" value="GTP-bd"/>
</dbReference>
<name>A0A7I8W2V3_9ANNE</name>
<dbReference type="CDD" id="cd04178">
    <property type="entry name" value="Nucleostemin_like"/>
    <property type="match status" value="1"/>
</dbReference>
<evidence type="ECO:0000256" key="3">
    <source>
        <dbReference type="ARBA" id="ARBA00023054"/>
    </source>
</evidence>
<dbReference type="FunFam" id="1.10.1580.10:FF:000002">
    <property type="entry name" value="Guanine nucleotide-binding protein-like 3 (nucleolar)-like"/>
    <property type="match status" value="1"/>
</dbReference>
<evidence type="ECO:0000256" key="5">
    <source>
        <dbReference type="ARBA" id="ARBA00023242"/>
    </source>
</evidence>
<dbReference type="InterPro" id="IPR050755">
    <property type="entry name" value="TRAFAC_YlqF/YawG_RiboMat"/>
</dbReference>
<dbReference type="PANTHER" id="PTHR11089">
    <property type="entry name" value="GTP-BINDING PROTEIN-RELATED"/>
    <property type="match status" value="1"/>
</dbReference>
<dbReference type="Gene3D" id="1.10.1580.10">
    <property type="match status" value="1"/>
</dbReference>
<dbReference type="PANTHER" id="PTHR11089:SF30">
    <property type="entry name" value="GUANINE NUCLEOTIDE-BINDING PROTEIN-LIKE 3 HOMOLOG"/>
    <property type="match status" value="1"/>
</dbReference>
<keyword evidence="9" id="KW-1185">Reference proteome</keyword>
<accession>A0A7I8W2V3</accession>
<dbReference type="GO" id="GO:0005525">
    <property type="term" value="F:GTP binding"/>
    <property type="evidence" value="ECO:0007669"/>
    <property type="project" value="UniProtKB-KW"/>
</dbReference>
<proteinExistence type="predicted"/>
<evidence type="ECO:0000256" key="4">
    <source>
        <dbReference type="ARBA" id="ARBA00023134"/>
    </source>
</evidence>
<protein>
    <submittedName>
        <fullName evidence="8">DgyrCDS10927</fullName>
    </submittedName>
</protein>
<dbReference type="AlphaFoldDB" id="A0A7I8W2V3"/>
<gene>
    <name evidence="8" type="ORF">DGYR_LOCUS10305</name>
</gene>
<keyword evidence="2" id="KW-0547">Nucleotide-binding</keyword>
<feature type="compositionally biased region" description="Basic and acidic residues" evidence="6">
    <location>
        <begin position="488"/>
        <end position="510"/>
    </location>
</feature>
<keyword evidence="5" id="KW-0539">Nucleus</keyword>
<evidence type="ECO:0000256" key="1">
    <source>
        <dbReference type="ARBA" id="ARBA00004123"/>
    </source>
</evidence>
<dbReference type="InterPro" id="IPR030378">
    <property type="entry name" value="G_CP_dom"/>
</dbReference>
<feature type="region of interest" description="Disordered" evidence="6">
    <location>
        <begin position="488"/>
        <end position="551"/>
    </location>
</feature>
<evidence type="ECO:0000313" key="8">
    <source>
        <dbReference type="EMBL" id="CAD5122503.1"/>
    </source>
</evidence>
<feature type="compositionally biased region" description="Basic residues" evidence="6">
    <location>
        <begin position="1"/>
        <end position="44"/>
    </location>
</feature>